<dbReference type="OrthoDB" id="43195at2"/>
<protein>
    <submittedName>
        <fullName evidence="5">LacI family transcriptional regulator</fullName>
    </submittedName>
</protein>
<evidence type="ECO:0000256" key="2">
    <source>
        <dbReference type="ARBA" id="ARBA00023125"/>
    </source>
</evidence>
<dbReference type="PANTHER" id="PTHR30146">
    <property type="entry name" value="LACI-RELATED TRANSCRIPTIONAL REPRESSOR"/>
    <property type="match status" value="1"/>
</dbReference>
<dbReference type="PROSITE" id="PS50932">
    <property type="entry name" value="HTH_LACI_2"/>
    <property type="match status" value="1"/>
</dbReference>
<dbReference type="PRINTS" id="PR00036">
    <property type="entry name" value="HTHLACI"/>
</dbReference>
<dbReference type="Proteomes" id="UP000215145">
    <property type="component" value="Unassembled WGS sequence"/>
</dbReference>
<dbReference type="Gene3D" id="3.40.50.2300">
    <property type="match status" value="2"/>
</dbReference>
<dbReference type="SUPFAM" id="SSF53822">
    <property type="entry name" value="Periplasmic binding protein-like I"/>
    <property type="match status" value="1"/>
</dbReference>
<feature type="domain" description="HTH lacI-type" evidence="4">
    <location>
        <begin position="2"/>
        <end position="58"/>
    </location>
</feature>
<dbReference type="Gene3D" id="1.10.260.40">
    <property type="entry name" value="lambda repressor-like DNA-binding domains"/>
    <property type="match status" value="1"/>
</dbReference>
<keyword evidence="1" id="KW-0805">Transcription regulation</keyword>
<keyword evidence="2" id="KW-0238">DNA-binding</keyword>
<keyword evidence="3" id="KW-0804">Transcription</keyword>
<reference evidence="5 6" key="1">
    <citation type="submission" date="2017-07" db="EMBL/GenBank/DDBJ databases">
        <title>Paenibacillus herberti R33 genome sequencing and assembly.</title>
        <authorList>
            <person name="Su W."/>
        </authorList>
    </citation>
    <scope>NUCLEOTIDE SEQUENCE [LARGE SCALE GENOMIC DNA]</scope>
    <source>
        <strain evidence="5 6">R33</strain>
    </source>
</reference>
<dbReference type="InterPro" id="IPR010982">
    <property type="entry name" value="Lambda_DNA-bd_dom_sf"/>
</dbReference>
<dbReference type="SMART" id="SM00354">
    <property type="entry name" value="HTH_LACI"/>
    <property type="match status" value="1"/>
</dbReference>
<sequence>MSTIRDVAKLATVSTATVSRVLNNDTTYKITDKTRERVWQAVTQLNYKLTSSPKRQAGAKDDSTSQTTIKIGCVLSVTKNKYNDPYFMSILSGIEERLLHTGHSIAFIRTGPELDDKKILFNTFNESITGLIIMESLKSETYEYLRNQVPHIVGIDTERGEIDNVGYDHYNVASLAVNHLIEKGHTNIGFIGGSAASSNLKESRRYRGYYSSMHAAGLSVNPDWVINCFWDEDICTEIVNHLCQTNNLPTAFFVASDLMAMAALNNLYNNEISVPDKVAVIGLSNIEVSKYSNPPLTTIDVPTNEIGIVAVDLLLDRINRNSMLPKKVILPTRLIERSST</sequence>
<comment type="caution">
    <text evidence="5">The sequence shown here is derived from an EMBL/GenBank/DDBJ whole genome shotgun (WGS) entry which is preliminary data.</text>
</comment>
<dbReference type="GO" id="GO:0003700">
    <property type="term" value="F:DNA-binding transcription factor activity"/>
    <property type="evidence" value="ECO:0007669"/>
    <property type="project" value="TreeGrafter"/>
</dbReference>
<name>A0A229P4J7_9BACL</name>
<dbReference type="GO" id="GO:0000976">
    <property type="term" value="F:transcription cis-regulatory region binding"/>
    <property type="evidence" value="ECO:0007669"/>
    <property type="project" value="TreeGrafter"/>
</dbReference>
<dbReference type="InterPro" id="IPR000843">
    <property type="entry name" value="HTH_LacI"/>
</dbReference>
<accession>A0A229P4J7</accession>
<proteinExistence type="predicted"/>
<dbReference type="Pfam" id="PF00356">
    <property type="entry name" value="LacI"/>
    <property type="match status" value="1"/>
</dbReference>
<dbReference type="SUPFAM" id="SSF47413">
    <property type="entry name" value="lambda repressor-like DNA-binding domains"/>
    <property type="match status" value="1"/>
</dbReference>
<dbReference type="InterPro" id="IPR028082">
    <property type="entry name" value="Peripla_BP_I"/>
</dbReference>
<dbReference type="Pfam" id="PF13377">
    <property type="entry name" value="Peripla_BP_3"/>
    <property type="match status" value="1"/>
</dbReference>
<organism evidence="5 6">
    <name type="scientific">Paenibacillus herberti</name>
    <dbReference type="NCBI Taxonomy" id="1619309"/>
    <lineage>
        <taxon>Bacteria</taxon>
        <taxon>Bacillati</taxon>
        <taxon>Bacillota</taxon>
        <taxon>Bacilli</taxon>
        <taxon>Bacillales</taxon>
        <taxon>Paenibacillaceae</taxon>
        <taxon>Paenibacillus</taxon>
    </lineage>
</organism>
<dbReference type="PROSITE" id="PS00356">
    <property type="entry name" value="HTH_LACI_1"/>
    <property type="match status" value="1"/>
</dbReference>
<dbReference type="CDD" id="cd01544">
    <property type="entry name" value="PBP1_GalR"/>
    <property type="match status" value="1"/>
</dbReference>
<keyword evidence="6" id="KW-1185">Reference proteome</keyword>
<dbReference type="PANTHER" id="PTHR30146:SF149">
    <property type="entry name" value="HTH-TYPE TRANSCRIPTIONAL REGULATOR EBGR"/>
    <property type="match status" value="1"/>
</dbReference>
<evidence type="ECO:0000256" key="1">
    <source>
        <dbReference type="ARBA" id="ARBA00023015"/>
    </source>
</evidence>
<evidence type="ECO:0000256" key="3">
    <source>
        <dbReference type="ARBA" id="ARBA00023163"/>
    </source>
</evidence>
<evidence type="ECO:0000313" key="5">
    <source>
        <dbReference type="EMBL" id="OXM16874.1"/>
    </source>
</evidence>
<evidence type="ECO:0000259" key="4">
    <source>
        <dbReference type="PROSITE" id="PS50932"/>
    </source>
</evidence>
<dbReference type="EMBL" id="NMUQ01000001">
    <property type="protein sequence ID" value="OXM16874.1"/>
    <property type="molecule type" value="Genomic_DNA"/>
</dbReference>
<evidence type="ECO:0000313" key="6">
    <source>
        <dbReference type="Proteomes" id="UP000215145"/>
    </source>
</evidence>
<dbReference type="CDD" id="cd01392">
    <property type="entry name" value="HTH_LacI"/>
    <property type="match status" value="1"/>
</dbReference>
<gene>
    <name evidence="5" type="ORF">CGZ75_09560</name>
</gene>
<dbReference type="RefSeq" id="WP_089523955.1">
    <property type="nucleotide sequence ID" value="NZ_NMUQ01000001.1"/>
</dbReference>
<dbReference type="AlphaFoldDB" id="A0A229P4J7"/>
<dbReference type="InterPro" id="IPR046335">
    <property type="entry name" value="LacI/GalR-like_sensor"/>
</dbReference>